<dbReference type="KEGG" id="dpc:A6048_11030"/>
<accession>A0AAD0JQK5</accession>
<dbReference type="InterPro" id="IPR002052">
    <property type="entry name" value="DNA_methylase_N6_adenine_CS"/>
</dbReference>
<evidence type="ECO:0000313" key="6">
    <source>
        <dbReference type="EMBL" id="AWH95947.1"/>
    </source>
</evidence>
<reference evidence="6 7" key="1">
    <citation type="submission" date="2016-04" db="EMBL/GenBank/DDBJ databases">
        <title>Complete genome sequence of the haloalkaliphilic hydrocarbon-degrading bacterium Dietzia psychralcaliphila ILA-1T, isolated from a drain of a fish product-processing plant.</title>
        <authorList>
            <person name="Zhao J."/>
            <person name="Hu B."/>
            <person name="Geng S."/>
            <person name="Nie Y."/>
            <person name="Tang Y."/>
        </authorList>
    </citation>
    <scope>NUCLEOTIDE SEQUENCE [LARGE SCALE GENOMIC DNA]</scope>
    <source>
        <strain evidence="6 7">ILA-1</strain>
    </source>
</reference>
<keyword evidence="2 6" id="KW-0489">Methyltransferase</keyword>
<evidence type="ECO:0000256" key="3">
    <source>
        <dbReference type="ARBA" id="ARBA00022679"/>
    </source>
</evidence>
<gene>
    <name evidence="6" type="ORF">A6048_11030</name>
</gene>
<name>A0AAD0JQK5_9ACTN</name>
<dbReference type="Proteomes" id="UP000244903">
    <property type="component" value="Chromosome"/>
</dbReference>
<evidence type="ECO:0000256" key="2">
    <source>
        <dbReference type="ARBA" id="ARBA00022603"/>
    </source>
</evidence>
<protein>
    <submittedName>
        <fullName evidence="6">DNA methyltransferase</fullName>
    </submittedName>
</protein>
<evidence type="ECO:0000259" key="5">
    <source>
        <dbReference type="Pfam" id="PF01555"/>
    </source>
</evidence>
<evidence type="ECO:0000256" key="1">
    <source>
        <dbReference type="ARBA" id="ARBA00006594"/>
    </source>
</evidence>
<proteinExistence type="inferred from homology"/>
<dbReference type="REBASE" id="250546">
    <property type="entry name" value="M2.DpsILA1ORF11025P"/>
</dbReference>
<keyword evidence="7" id="KW-1185">Reference proteome</keyword>
<dbReference type="InterPro" id="IPR029063">
    <property type="entry name" value="SAM-dependent_MTases_sf"/>
</dbReference>
<evidence type="ECO:0000256" key="4">
    <source>
        <dbReference type="ARBA" id="ARBA00022691"/>
    </source>
</evidence>
<dbReference type="Gene3D" id="3.40.50.150">
    <property type="entry name" value="Vaccinia Virus protein VP39"/>
    <property type="match status" value="1"/>
</dbReference>
<dbReference type="GO" id="GO:0003677">
    <property type="term" value="F:DNA binding"/>
    <property type="evidence" value="ECO:0007669"/>
    <property type="project" value="InterPro"/>
</dbReference>
<feature type="domain" description="DNA methylase N-4/N-6" evidence="5">
    <location>
        <begin position="121"/>
        <end position="465"/>
    </location>
</feature>
<dbReference type="GO" id="GO:0032259">
    <property type="term" value="P:methylation"/>
    <property type="evidence" value="ECO:0007669"/>
    <property type="project" value="UniProtKB-KW"/>
</dbReference>
<evidence type="ECO:0000313" key="7">
    <source>
        <dbReference type="Proteomes" id="UP000244903"/>
    </source>
</evidence>
<organism evidence="6 7">
    <name type="scientific">Dietzia psychralcaliphila</name>
    <dbReference type="NCBI Taxonomy" id="139021"/>
    <lineage>
        <taxon>Bacteria</taxon>
        <taxon>Bacillati</taxon>
        <taxon>Actinomycetota</taxon>
        <taxon>Actinomycetes</taxon>
        <taxon>Mycobacteriales</taxon>
        <taxon>Dietziaceae</taxon>
        <taxon>Dietzia</taxon>
    </lineage>
</organism>
<keyword evidence="3" id="KW-0808">Transferase</keyword>
<dbReference type="PIRSF" id="PIRSF015855">
    <property type="entry name" value="TypeIII_Mtase_mKpnI"/>
    <property type="match status" value="1"/>
</dbReference>
<keyword evidence="4" id="KW-0949">S-adenosyl-L-methionine</keyword>
<dbReference type="AlphaFoldDB" id="A0AAD0JQK5"/>
<dbReference type="Pfam" id="PF01555">
    <property type="entry name" value="N6_N4_Mtase"/>
    <property type="match status" value="1"/>
</dbReference>
<dbReference type="InterPro" id="IPR002295">
    <property type="entry name" value="N4/N6-MTase_EcoPI_Mod-like"/>
</dbReference>
<dbReference type="GO" id="GO:0008170">
    <property type="term" value="F:N-methyltransferase activity"/>
    <property type="evidence" value="ECO:0007669"/>
    <property type="project" value="InterPro"/>
</dbReference>
<dbReference type="SUPFAM" id="SSF53335">
    <property type="entry name" value="S-adenosyl-L-methionine-dependent methyltransferases"/>
    <property type="match status" value="1"/>
</dbReference>
<dbReference type="PROSITE" id="PS00092">
    <property type="entry name" value="N6_MTASE"/>
    <property type="match status" value="1"/>
</dbReference>
<sequence length="657" mass="72861">MEKLRMTSPDLTANNVAKIAELFPSVVTESIDADGKLNRVVDFDLLRQELSGHIVEGPQERYQLDWPGKRAASFVSNAPIAKALRPVRGESVDFDTTKNLFIQGDNLDALKLLQESYLGKVNLIYIDPPYNTGNDFIYEDDFAETADEYLVRSGQRASTGEHLVAHSESNGRFHSDWLSMMYPRVKLARQLLADNGVFVAAIDDHEHANLRAMLDSVFGAENFLANVVWQGSGKNDARFTSGGVDYMLVYARSKATLVENDVRFKGPKRGYDDVVAAGQRCWKEAGGDPVRATERFRAWWRSKPDVEPGLTAYSEIDGDGRIFTRDNLRSPNPRENLMYDVPHPRTGLPVKRHPNGWVYARERMQALIGEGRILFGVDHTTTPRLKRFLSDTSTQAMRPVISKERAPASDALARLLGGKYFDYPKDVGVLETWINALTGNDKEAVVLDFFGGSASTAHAVMALNASDGGSRRFILVQLDEPSGPKSFAAHHGFTTIAEISRERLRRAGVELKGRAGLLGESLDVGFRALRVDTTNLLDFLRTPDDTNQLDLTGLQDSVKPGRSGEDLLFQVILDWGLEATLPISIEQIDGKETFVVDEGALVACFEDNVTPKLVRELAALQPLRAIFRDSGFPSDGARINSQQIFKELSPATDMKVI</sequence>
<dbReference type="EMBL" id="CP015453">
    <property type="protein sequence ID" value="AWH95947.1"/>
    <property type="molecule type" value="Genomic_DNA"/>
</dbReference>
<dbReference type="InterPro" id="IPR002941">
    <property type="entry name" value="DNA_methylase_N4/N6"/>
</dbReference>
<comment type="similarity">
    <text evidence="1">Belongs to the N(4)/N(6)-methyltransferase family.</text>
</comment>